<accession>A0A8J7CH01</accession>
<evidence type="ECO:0000313" key="2">
    <source>
        <dbReference type="EMBL" id="MBD2777045.1"/>
    </source>
</evidence>
<organism evidence="2 3">
    <name type="scientific">Iningainema tapete BLCC-T55</name>
    <dbReference type="NCBI Taxonomy" id="2748662"/>
    <lineage>
        <taxon>Bacteria</taxon>
        <taxon>Bacillati</taxon>
        <taxon>Cyanobacteriota</taxon>
        <taxon>Cyanophyceae</taxon>
        <taxon>Nostocales</taxon>
        <taxon>Scytonemataceae</taxon>
        <taxon>Iningainema tapete</taxon>
    </lineage>
</organism>
<dbReference type="Proteomes" id="UP000629098">
    <property type="component" value="Unassembled WGS sequence"/>
</dbReference>
<sequence>MLDKLIKYFVYATKGYITKTQLIKFLYLADLYSVKWTGKHLTELDWCYYQFGPWNEGIDTALNQMNGKEIIQESLDNATYIRPVNEATQGDDLQIPLSIKLVLDNIRREWAGADKLNQLLDYVYNTAPMLEVKNAYQPEEKVKLNLQAEREKLVGELGL</sequence>
<name>A0A8J7CH01_9CYAN</name>
<evidence type="ECO:0000259" key="1">
    <source>
        <dbReference type="Pfam" id="PF13274"/>
    </source>
</evidence>
<dbReference type="InterPro" id="IPR025272">
    <property type="entry name" value="SocA_Panacea"/>
</dbReference>
<proteinExistence type="predicted"/>
<dbReference type="Pfam" id="PF13274">
    <property type="entry name" value="SocA_Panacea"/>
    <property type="match status" value="1"/>
</dbReference>
<evidence type="ECO:0000313" key="3">
    <source>
        <dbReference type="Proteomes" id="UP000629098"/>
    </source>
</evidence>
<protein>
    <submittedName>
        <fullName evidence="2">DUF4065 domain-containing protein</fullName>
    </submittedName>
</protein>
<dbReference type="EMBL" id="JACXAE010000104">
    <property type="protein sequence ID" value="MBD2777045.1"/>
    <property type="molecule type" value="Genomic_DNA"/>
</dbReference>
<feature type="domain" description="Antitoxin SocA-like Panacea" evidence="1">
    <location>
        <begin position="22"/>
        <end position="76"/>
    </location>
</feature>
<dbReference type="AlphaFoldDB" id="A0A8J7CH01"/>
<dbReference type="RefSeq" id="WP_190836109.1">
    <property type="nucleotide sequence ID" value="NZ_CAWPPI010000104.1"/>
</dbReference>
<keyword evidence="3" id="KW-1185">Reference proteome</keyword>
<gene>
    <name evidence="2" type="ORF">ICL16_34610</name>
</gene>
<reference evidence="2" key="1">
    <citation type="submission" date="2020-09" db="EMBL/GenBank/DDBJ databases">
        <title>Iningainema tapete sp. nov. (Scytonemataceae, Cyanobacteria) from greenhouses in central Florida (USA) produces two types of nodularin with biosynthetic potential for microcystin-LR and anabaenopeptins.</title>
        <authorList>
            <person name="Berthold D.E."/>
            <person name="Lefler F.W."/>
            <person name="Huang I.-S."/>
            <person name="Abdulla H."/>
            <person name="Zimba P.V."/>
            <person name="Laughinghouse H.D. IV."/>
        </authorList>
    </citation>
    <scope>NUCLEOTIDE SEQUENCE</scope>
    <source>
        <strain evidence="2">BLCCT55</strain>
    </source>
</reference>
<comment type="caution">
    <text evidence="2">The sequence shown here is derived from an EMBL/GenBank/DDBJ whole genome shotgun (WGS) entry which is preliminary data.</text>
</comment>